<name>A0A3B4U5C5_SERDU</name>
<keyword evidence="2" id="KW-1185">Reference proteome</keyword>
<reference evidence="1" key="2">
    <citation type="submission" date="2025-09" db="UniProtKB">
        <authorList>
            <consortium name="Ensembl"/>
        </authorList>
    </citation>
    <scope>IDENTIFICATION</scope>
</reference>
<proteinExistence type="predicted"/>
<sequence>GPFPSAVGLLTLTSWVKCLNNYLQSDIKHHRGDEVDIGESDSHSMFVRLYLLVSQCFGLGSLSFGSWIGHQGV</sequence>
<protein>
    <submittedName>
        <fullName evidence="1">Uncharacterized protein</fullName>
    </submittedName>
</protein>
<dbReference type="Proteomes" id="UP000261420">
    <property type="component" value="Unplaced"/>
</dbReference>
<dbReference type="AlphaFoldDB" id="A0A3B4U5C5"/>
<organism evidence="1 2">
    <name type="scientific">Seriola dumerili</name>
    <name type="common">Greater amberjack</name>
    <name type="synonym">Caranx dumerili</name>
    <dbReference type="NCBI Taxonomy" id="41447"/>
    <lineage>
        <taxon>Eukaryota</taxon>
        <taxon>Metazoa</taxon>
        <taxon>Chordata</taxon>
        <taxon>Craniata</taxon>
        <taxon>Vertebrata</taxon>
        <taxon>Euteleostomi</taxon>
        <taxon>Actinopterygii</taxon>
        <taxon>Neopterygii</taxon>
        <taxon>Teleostei</taxon>
        <taxon>Neoteleostei</taxon>
        <taxon>Acanthomorphata</taxon>
        <taxon>Carangaria</taxon>
        <taxon>Carangiformes</taxon>
        <taxon>Carangidae</taxon>
        <taxon>Seriola</taxon>
    </lineage>
</organism>
<evidence type="ECO:0000313" key="1">
    <source>
        <dbReference type="Ensembl" id="ENSSDUP00000013373.1"/>
    </source>
</evidence>
<reference evidence="1" key="1">
    <citation type="submission" date="2025-08" db="UniProtKB">
        <authorList>
            <consortium name="Ensembl"/>
        </authorList>
    </citation>
    <scope>IDENTIFICATION</scope>
</reference>
<dbReference type="Ensembl" id="ENSSDUT00000013617.1">
    <property type="protein sequence ID" value="ENSSDUP00000013373.1"/>
    <property type="gene ID" value="ENSSDUG00000009717.1"/>
</dbReference>
<evidence type="ECO:0000313" key="2">
    <source>
        <dbReference type="Proteomes" id="UP000261420"/>
    </source>
</evidence>
<accession>A0A3B4U5C5</accession>